<dbReference type="Proteomes" id="UP000620224">
    <property type="component" value="Unassembled WGS sequence"/>
</dbReference>
<reference evidence="1" key="2">
    <citation type="submission" date="2020-09" db="EMBL/GenBank/DDBJ databases">
        <authorList>
            <person name="Sun Q."/>
            <person name="Ohkuma M."/>
        </authorList>
    </citation>
    <scope>NUCLEOTIDE SEQUENCE</scope>
    <source>
        <strain evidence="1">JCM 4490</strain>
    </source>
</reference>
<name>A0A918IXN7_9ACTN</name>
<evidence type="ECO:0000313" key="1">
    <source>
        <dbReference type="EMBL" id="GGW33257.1"/>
    </source>
</evidence>
<sequence length="69" mass="7439">MVRHRLRAKGPGEPGQLPHVLGAQVHMGPAVTLAHALELHARIRPLALAGQQRHELAVLAPGFRTDGCR</sequence>
<keyword evidence="2" id="KW-1185">Reference proteome</keyword>
<organism evidence="1 2">
    <name type="scientific">Streptomyces lucensis JCM 4490</name>
    <dbReference type="NCBI Taxonomy" id="1306176"/>
    <lineage>
        <taxon>Bacteria</taxon>
        <taxon>Bacillati</taxon>
        <taxon>Actinomycetota</taxon>
        <taxon>Actinomycetes</taxon>
        <taxon>Kitasatosporales</taxon>
        <taxon>Streptomycetaceae</taxon>
        <taxon>Streptomyces</taxon>
    </lineage>
</organism>
<dbReference type="AlphaFoldDB" id="A0A918IXN7"/>
<proteinExistence type="predicted"/>
<accession>A0A918IXN7</accession>
<reference evidence="1" key="1">
    <citation type="journal article" date="2014" name="Int. J. Syst. Evol. Microbiol.">
        <title>Complete genome sequence of Corynebacterium casei LMG S-19264T (=DSM 44701T), isolated from a smear-ripened cheese.</title>
        <authorList>
            <consortium name="US DOE Joint Genome Institute (JGI-PGF)"/>
            <person name="Walter F."/>
            <person name="Albersmeier A."/>
            <person name="Kalinowski J."/>
            <person name="Ruckert C."/>
        </authorList>
    </citation>
    <scope>NUCLEOTIDE SEQUENCE</scope>
    <source>
        <strain evidence="1">JCM 4490</strain>
    </source>
</reference>
<protein>
    <submittedName>
        <fullName evidence="1">Uncharacterized protein</fullName>
    </submittedName>
</protein>
<comment type="caution">
    <text evidence="1">The sequence shown here is derived from an EMBL/GenBank/DDBJ whole genome shotgun (WGS) entry which is preliminary data.</text>
</comment>
<gene>
    <name evidence="1" type="ORF">GCM10010503_06570</name>
</gene>
<dbReference type="EMBL" id="BMUE01000001">
    <property type="protein sequence ID" value="GGW33257.1"/>
    <property type="molecule type" value="Genomic_DNA"/>
</dbReference>
<evidence type="ECO:0000313" key="2">
    <source>
        <dbReference type="Proteomes" id="UP000620224"/>
    </source>
</evidence>